<name>A0A0R2RI46_9BACT</name>
<evidence type="ECO:0000313" key="2">
    <source>
        <dbReference type="Proteomes" id="UP000051269"/>
    </source>
</evidence>
<proteinExistence type="predicted"/>
<dbReference type="EMBL" id="LIBO01000157">
    <property type="protein sequence ID" value="KRO62001.1"/>
    <property type="molecule type" value="Genomic_DNA"/>
</dbReference>
<gene>
    <name evidence="1" type="ORF">ABR82_08490</name>
</gene>
<organism evidence="1 2">
    <name type="scientific">Verrucomicrobia subdivision 6 bacterium BACL9 MAG-120507-bin52</name>
    <dbReference type="NCBI Taxonomy" id="1655590"/>
    <lineage>
        <taxon>Bacteria</taxon>
        <taxon>Pseudomonadati</taxon>
        <taxon>Verrucomicrobiota</taxon>
        <taxon>Verrucomicrobiia</taxon>
        <taxon>Verrucomicrobiales</taxon>
        <taxon>Verrucomicrobia subdivision 6</taxon>
    </lineage>
</organism>
<reference evidence="1 2" key="1">
    <citation type="submission" date="2015-10" db="EMBL/GenBank/DDBJ databases">
        <title>Metagenome-Assembled Genomes uncover a global brackish microbiome.</title>
        <authorList>
            <person name="Hugerth L.W."/>
            <person name="Larsson J."/>
            <person name="Alneberg J."/>
            <person name="Lindh M.V."/>
            <person name="Legrand C."/>
            <person name="Pinhassi J."/>
            <person name="Andersson A.F."/>
        </authorList>
    </citation>
    <scope>NUCLEOTIDE SEQUENCE [LARGE SCALE GENOMIC DNA]</scope>
    <source>
        <strain evidence="1">BACL18 MAG-120507-bin52</strain>
    </source>
</reference>
<evidence type="ECO:0000313" key="1">
    <source>
        <dbReference type="EMBL" id="KRO62001.1"/>
    </source>
</evidence>
<protein>
    <submittedName>
        <fullName evidence="1">Uncharacterized protein</fullName>
    </submittedName>
</protein>
<sequence length="147" mass="15369">MGLEPVAFAGGASDKDIGEELHRDFFIAHPPAALASSASGIEGEGGGGKARALGLFSGGVEFADQIVNIKVKERGGAWGLRKWRLIDQKNVGDRVASREGADRGWIFDRTSHLVKKGFVNDFVDEGAFAGAADSGNSDEPAQRKGGG</sequence>
<dbReference type="Proteomes" id="UP000051269">
    <property type="component" value="Unassembled WGS sequence"/>
</dbReference>
<comment type="caution">
    <text evidence="1">The sequence shown here is derived from an EMBL/GenBank/DDBJ whole genome shotgun (WGS) entry which is preliminary data.</text>
</comment>
<dbReference type="AlphaFoldDB" id="A0A0R2RI46"/>
<accession>A0A0R2RI46</accession>